<proteinExistence type="predicted"/>
<dbReference type="AlphaFoldDB" id="I1CT73"/>
<dbReference type="Proteomes" id="UP000009138">
    <property type="component" value="Unassembled WGS sequence"/>
</dbReference>
<organism evidence="1 2">
    <name type="scientific">Rhizopus delemar (strain RA 99-880 / ATCC MYA-4621 / FGSC 9543 / NRRL 43880)</name>
    <name type="common">Mucormycosis agent</name>
    <name type="synonym">Rhizopus arrhizus var. delemar</name>
    <dbReference type="NCBI Taxonomy" id="246409"/>
    <lineage>
        <taxon>Eukaryota</taxon>
        <taxon>Fungi</taxon>
        <taxon>Fungi incertae sedis</taxon>
        <taxon>Mucoromycota</taxon>
        <taxon>Mucoromycotina</taxon>
        <taxon>Mucoromycetes</taxon>
        <taxon>Mucorales</taxon>
        <taxon>Mucorineae</taxon>
        <taxon>Rhizopodaceae</taxon>
        <taxon>Rhizopus</taxon>
    </lineage>
</organism>
<dbReference type="VEuPathDB" id="FungiDB:RO3G_16364"/>
<evidence type="ECO:0000313" key="2">
    <source>
        <dbReference type="Proteomes" id="UP000009138"/>
    </source>
</evidence>
<dbReference type="EMBL" id="CH476751">
    <property type="protein sequence ID" value="EIE91653.1"/>
    <property type="molecule type" value="Genomic_DNA"/>
</dbReference>
<accession>I1CT73</accession>
<sequence>MVYLSDINTHILLQWHKLPLFPHIEPPFLLIIS</sequence>
<dbReference type="GeneID" id="93623329"/>
<evidence type="ECO:0000313" key="1">
    <source>
        <dbReference type="EMBL" id="EIE91653.1"/>
    </source>
</evidence>
<protein>
    <submittedName>
        <fullName evidence="1">Uncharacterized protein</fullName>
    </submittedName>
</protein>
<keyword evidence="2" id="KW-1185">Reference proteome</keyword>
<dbReference type="RefSeq" id="XP_067527049.1">
    <property type="nucleotide sequence ID" value="XM_067670948.1"/>
</dbReference>
<dbReference type="InParanoid" id="I1CT73"/>
<gene>
    <name evidence="1" type="ORF">RO3G_16364</name>
</gene>
<reference evidence="1 2" key="1">
    <citation type="journal article" date="2009" name="PLoS Genet.">
        <title>Genomic analysis of the basal lineage fungus Rhizopus oryzae reveals a whole-genome duplication.</title>
        <authorList>
            <person name="Ma L.-J."/>
            <person name="Ibrahim A.S."/>
            <person name="Skory C."/>
            <person name="Grabherr M.G."/>
            <person name="Burger G."/>
            <person name="Butler M."/>
            <person name="Elias M."/>
            <person name="Idnurm A."/>
            <person name="Lang B.F."/>
            <person name="Sone T."/>
            <person name="Abe A."/>
            <person name="Calvo S.E."/>
            <person name="Corrochano L.M."/>
            <person name="Engels R."/>
            <person name="Fu J."/>
            <person name="Hansberg W."/>
            <person name="Kim J.-M."/>
            <person name="Kodira C.D."/>
            <person name="Koehrsen M.J."/>
            <person name="Liu B."/>
            <person name="Miranda-Saavedra D."/>
            <person name="O'Leary S."/>
            <person name="Ortiz-Castellanos L."/>
            <person name="Poulter R."/>
            <person name="Rodriguez-Romero J."/>
            <person name="Ruiz-Herrera J."/>
            <person name="Shen Y.-Q."/>
            <person name="Zeng Q."/>
            <person name="Galagan J."/>
            <person name="Birren B.W."/>
            <person name="Cuomo C.A."/>
            <person name="Wickes B.L."/>
        </authorList>
    </citation>
    <scope>NUCLEOTIDE SEQUENCE [LARGE SCALE GENOMIC DNA]</scope>
    <source>
        <strain evidence="2">RA 99-880 / ATCC MYA-4621 / FGSC 9543 / NRRL 43880</strain>
    </source>
</reference>
<name>I1CT73_RHIO9</name>